<organism evidence="2 3">
    <name type="scientific">Trichostrongylus colubriformis</name>
    <name type="common">Black scour worm</name>
    <dbReference type="NCBI Taxonomy" id="6319"/>
    <lineage>
        <taxon>Eukaryota</taxon>
        <taxon>Metazoa</taxon>
        <taxon>Ecdysozoa</taxon>
        <taxon>Nematoda</taxon>
        <taxon>Chromadorea</taxon>
        <taxon>Rhabditida</taxon>
        <taxon>Rhabditina</taxon>
        <taxon>Rhabditomorpha</taxon>
        <taxon>Strongyloidea</taxon>
        <taxon>Trichostrongylidae</taxon>
        <taxon>Trichostrongylus</taxon>
    </lineage>
</organism>
<dbReference type="Proteomes" id="UP001331761">
    <property type="component" value="Unassembled WGS sequence"/>
</dbReference>
<dbReference type="EMBL" id="WIXE01021393">
    <property type="protein sequence ID" value="KAK5968424.1"/>
    <property type="molecule type" value="Genomic_DNA"/>
</dbReference>
<protein>
    <submittedName>
        <fullName evidence="2">Uncharacterized protein</fullName>
    </submittedName>
</protein>
<keyword evidence="3" id="KW-1185">Reference proteome</keyword>
<sequence length="184" mass="19779">MQGSKPQSSAKPSLKVSPKKMDTTKADVSKESVPELPKSPSQTAASGAIQLHEQKQPPIKTKLLKRSPKANVKKHPSAPERQKSESALLLLKQGKSDADRAGPPILKASARQISLNKLPLNSSNRKQDVDDQKIVETATESIVQPKLEDKANKAEPKPKTPVKSTSKSTAAASKTNVRNPVSVK</sequence>
<feature type="compositionally biased region" description="Polar residues" evidence="1">
    <location>
        <begin position="1"/>
        <end position="11"/>
    </location>
</feature>
<gene>
    <name evidence="2" type="ORF">GCK32_018242</name>
</gene>
<feature type="compositionally biased region" description="Basic and acidic residues" evidence="1">
    <location>
        <begin position="19"/>
        <end position="33"/>
    </location>
</feature>
<comment type="caution">
    <text evidence="2">The sequence shown here is derived from an EMBL/GenBank/DDBJ whole genome shotgun (WGS) entry which is preliminary data.</text>
</comment>
<evidence type="ECO:0000313" key="2">
    <source>
        <dbReference type="EMBL" id="KAK5968424.1"/>
    </source>
</evidence>
<accession>A0AAN8F3C0</accession>
<proteinExistence type="predicted"/>
<feature type="region of interest" description="Disordered" evidence="1">
    <location>
        <begin position="1"/>
        <end position="184"/>
    </location>
</feature>
<reference evidence="2 3" key="1">
    <citation type="submission" date="2019-10" db="EMBL/GenBank/DDBJ databases">
        <title>Assembly and Annotation for the nematode Trichostrongylus colubriformis.</title>
        <authorList>
            <person name="Martin J."/>
        </authorList>
    </citation>
    <scope>NUCLEOTIDE SEQUENCE [LARGE SCALE GENOMIC DNA]</scope>
    <source>
        <strain evidence="2">G859</strain>
        <tissue evidence="2">Whole worm</tissue>
    </source>
</reference>
<feature type="compositionally biased region" description="Low complexity" evidence="1">
    <location>
        <begin position="161"/>
        <end position="175"/>
    </location>
</feature>
<evidence type="ECO:0000313" key="3">
    <source>
        <dbReference type="Proteomes" id="UP001331761"/>
    </source>
</evidence>
<dbReference type="AlphaFoldDB" id="A0AAN8F3C0"/>
<name>A0AAN8F3C0_TRICO</name>
<feature type="compositionally biased region" description="Basic and acidic residues" evidence="1">
    <location>
        <begin position="125"/>
        <end position="134"/>
    </location>
</feature>
<evidence type="ECO:0000256" key="1">
    <source>
        <dbReference type="SAM" id="MobiDB-lite"/>
    </source>
</evidence>
<feature type="non-terminal residue" evidence="2">
    <location>
        <position position="184"/>
    </location>
</feature>
<feature type="compositionally biased region" description="Basic residues" evidence="1">
    <location>
        <begin position="62"/>
        <end position="76"/>
    </location>
</feature>
<feature type="compositionally biased region" description="Basic and acidic residues" evidence="1">
    <location>
        <begin position="146"/>
        <end position="158"/>
    </location>
</feature>
<feature type="compositionally biased region" description="Polar residues" evidence="1">
    <location>
        <begin position="111"/>
        <end position="124"/>
    </location>
</feature>